<keyword evidence="3" id="KW-0378">Hydrolase</keyword>
<reference evidence="7" key="1">
    <citation type="submission" date="2020-05" db="UniProtKB">
        <authorList>
            <consortium name="EnsemblMetazoa"/>
        </authorList>
    </citation>
    <scope>IDENTIFICATION</scope>
    <source>
        <strain evidence="7">USDA</strain>
    </source>
</reference>
<evidence type="ECO:0000313" key="7">
    <source>
        <dbReference type="EnsemblMetazoa" id="SCAU000346-PA"/>
    </source>
</evidence>
<evidence type="ECO:0000256" key="2">
    <source>
        <dbReference type="ARBA" id="ARBA00022729"/>
    </source>
</evidence>
<evidence type="ECO:0000256" key="3">
    <source>
        <dbReference type="ARBA" id="ARBA00022801"/>
    </source>
</evidence>
<feature type="chain" id="PRO_5009325277" description="CN hydrolase domain-containing protein" evidence="5">
    <location>
        <begin position="32"/>
        <end position="538"/>
    </location>
</feature>
<dbReference type="PANTHER" id="PTHR10609:SF14">
    <property type="entry name" value="BIOTINIDASE"/>
    <property type="match status" value="1"/>
</dbReference>
<keyword evidence="8" id="KW-1185">Reference proteome</keyword>
<dbReference type="PANTHER" id="PTHR10609">
    <property type="entry name" value="BIOTINIDASE-RELATED"/>
    <property type="match status" value="1"/>
</dbReference>
<keyword evidence="2 5" id="KW-0732">Signal</keyword>
<organism evidence="7 8">
    <name type="scientific">Stomoxys calcitrans</name>
    <name type="common">Stable fly</name>
    <name type="synonym">Conops calcitrans</name>
    <dbReference type="NCBI Taxonomy" id="35570"/>
    <lineage>
        <taxon>Eukaryota</taxon>
        <taxon>Metazoa</taxon>
        <taxon>Ecdysozoa</taxon>
        <taxon>Arthropoda</taxon>
        <taxon>Hexapoda</taxon>
        <taxon>Insecta</taxon>
        <taxon>Pterygota</taxon>
        <taxon>Neoptera</taxon>
        <taxon>Endopterygota</taxon>
        <taxon>Diptera</taxon>
        <taxon>Brachycera</taxon>
        <taxon>Muscomorpha</taxon>
        <taxon>Muscoidea</taxon>
        <taxon>Muscidae</taxon>
        <taxon>Stomoxys</taxon>
    </lineage>
</organism>
<dbReference type="EnsemblMetazoa" id="SCAU000346-RA">
    <property type="protein sequence ID" value="SCAU000346-PA"/>
    <property type="gene ID" value="SCAU000346"/>
</dbReference>
<feature type="domain" description="CN hydrolase" evidence="6">
    <location>
        <begin position="38"/>
        <end position="308"/>
    </location>
</feature>
<proteinExistence type="inferred from homology"/>
<dbReference type="InterPro" id="IPR040154">
    <property type="entry name" value="Biotinidase/VNN"/>
</dbReference>
<dbReference type="Gene3D" id="3.60.110.10">
    <property type="entry name" value="Carbon-nitrogen hydrolase"/>
    <property type="match status" value="1"/>
</dbReference>
<evidence type="ECO:0000256" key="5">
    <source>
        <dbReference type="SAM" id="SignalP"/>
    </source>
</evidence>
<evidence type="ECO:0000256" key="1">
    <source>
        <dbReference type="ARBA" id="ARBA00008225"/>
    </source>
</evidence>
<dbReference type="CDD" id="cd07567">
    <property type="entry name" value="biotinidase_like"/>
    <property type="match status" value="1"/>
</dbReference>
<keyword evidence="4" id="KW-0325">Glycoprotein</keyword>
<dbReference type="STRING" id="35570.A0A1I8NMJ9"/>
<accession>A0A1I8NMJ9</accession>
<evidence type="ECO:0000256" key="4">
    <source>
        <dbReference type="ARBA" id="ARBA00023180"/>
    </source>
</evidence>
<dbReference type="InterPro" id="IPR043957">
    <property type="entry name" value="Vanin_C"/>
</dbReference>
<dbReference type="InterPro" id="IPR036526">
    <property type="entry name" value="C-N_Hydrolase_sf"/>
</dbReference>
<protein>
    <recommendedName>
        <fullName evidence="6">CN hydrolase domain-containing protein</fullName>
    </recommendedName>
</protein>
<comment type="similarity">
    <text evidence="1">Belongs to the carbon-nitrogen hydrolase superfamily. BTD/VNN family.</text>
</comment>
<dbReference type="AlphaFoldDB" id="A0A1I8NMJ9"/>
<dbReference type="Proteomes" id="UP000095300">
    <property type="component" value="Unassembled WGS sequence"/>
</dbReference>
<dbReference type="PROSITE" id="PS50263">
    <property type="entry name" value="CN_HYDROLASE"/>
    <property type="match status" value="1"/>
</dbReference>
<dbReference type="GO" id="GO:0016811">
    <property type="term" value="F:hydrolase activity, acting on carbon-nitrogen (but not peptide) bonds, in linear amides"/>
    <property type="evidence" value="ECO:0007669"/>
    <property type="project" value="InterPro"/>
</dbReference>
<dbReference type="SUPFAM" id="SSF56317">
    <property type="entry name" value="Carbon-nitrogen hydrolase"/>
    <property type="match status" value="1"/>
</dbReference>
<dbReference type="InterPro" id="IPR003010">
    <property type="entry name" value="C-N_Hydrolase"/>
</dbReference>
<evidence type="ECO:0000313" key="8">
    <source>
        <dbReference type="Proteomes" id="UP000095300"/>
    </source>
</evidence>
<dbReference type="Pfam" id="PF00795">
    <property type="entry name" value="CN_hydrolase"/>
    <property type="match status" value="1"/>
</dbReference>
<sequence length="538" mass="60585">MLGNYVYKGQCWGFLIGLLFINNAMVSHVGATADSEYYTAGVVEFRPSISGMTSAELLADHLKAYLQIIESTEAQDTDILVFPEGTLNNPFHLTYVPSEKDQIVPCLANGTDTPYSDFFVTLSCAARRVQKYLVINLTEKENCTTVPLDVRPCASNGLNIYNTNVVFDRDGKVVSRYRKVNVYVENKNTTLEPEYAIFDTDFGVRFGHFICFDILFYTPAEELVTRFGVKDFIFTSLFYSELPFLTATQLQQGWAWGNNVSLLAAGASFPQSGITGTGIYVGDSGSPISVMVKDGIGERRLYKAQVPKNGRKAIKLQNQMENVARSRNLSGLRLMRDPQIENYNSILLDLKNLDNYHQQLCQGDLCCSFHINGDLLSDNTNETYRYRLGVFDGRRSYEKEQYSDIKVCGIYTCAGEDIQSCGVAKDEFQSSFLFKNIQIKGNFAKNQQLLITPSTIDDDLKPLNKEYVQWSCKNEGSSFEVEMDLAKPHNSIMTFAIYGHYYEKSAASNWKAICHCLGISILSYILLTSFHKILMKII</sequence>
<dbReference type="OrthoDB" id="10250282at2759"/>
<gene>
    <name evidence="7" type="primary">106082609</name>
</gene>
<name>A0A1I8NMJ9_STOCA</name>
<dbReference type="Pfam" id="PF19018">
    <property type="entry name" value="Vanin_C"/>
    <property type="match status" value="1"/>
</dbReference>
<dbReference type="VEuPathDB" id="VectorBase:SCAU000346"/>
<feature type="signal peptide" evidence="5">
    <location>
        <begin position="1"/>
        <end position="31"/>
    </location>
</feature>
<dbReference type="InterPro" id="IPR012101">
    <property type="entry name" value="Biotinidase-like_euk"/>
</dbReference>
<evidence type="ECO:0000259" key="6">
    <source>
        <dbReference type="PROSITE" id="PS50263"/>
    </source>
</evidence>